<protein>
    <submittedName>
        <fullName evidence="1">Uncharacterized protein</fullName>
    </submittedName>
</protein>
<keyword evidence="2" id="KW-1185">Reference proteome</keyword>
<reference evidence="1 2" key="1">
    <citation type="journal article" date="2019" name="Int. J. Syst. Evol. Microbiol.">
        <title>Faecalibacillus intestinalis gen. nov., sp. nov. and Faecalibacillus faecis sp. nov., isolated from human faeces.</title>
        <authorList>
            <person name="Seo B."/>
            <person name="Jeon K."/>
            <person name="Baek I."/>
            <person name="Lee Y.M."/>
            <person name="Baek K."/>
            <person name="Ko G."/>
        </authorList>
    </citation>
    <scope>NUCLEOTIDE SEQUENCE [LARGE SCALE GENOMIC DNA]</scope>
    <source>
        <strain evidence="1 2">SNUG30099</strain>
    </source>
</reference>
<dbReference type="Proteomes" id="UP000240974">
    <property type="component" value="Unassembled WGS sequence"/>
</dbReference>
<dbReference type="RefSeq" id="WP_107029662.1">
    <property type="nucleotide sequence ID" value="NZ_PYLQ01000006.1"/>
</dbReference>
<name>A0A2T3G2Z4_9FIRM</name>
<accession>A0A2T3G2Z4</accession>
<sequence>MDILKERYIKQLDTRFNEILKYKNLHSDFWCGYSLAMFHTEITEAFNKGFLTKEESNYLCRCGSYASIIL</sequence>
<organism evidence="1 2">
    <name type="scientific">Faecalibacillus intestinalis</name>
    <dbReference type="NCBI Taxonomy" id="1982626"/>
    <lineage>
        <taxon>Bacteria</taxon>
        <taxon>Bacillati</taxon>
        <taxon>Bacillota</taxon>
        <taxon>Erysipelotrichia</taxon>
        <taxon>Erysipelotrichales</taxon>
        <taxon>Coprobacillaceae</taxon>
        <taxon>Faecalibacillus</taxon>
    </lineage>
</organism>
<dbReference type="AlphaFoldDB" id="A0A2T3G2Z4"/>
<proteinExistence type="predicted"/>
<comment type="caution">
    <text evidence="1">The sequence shown here is derived from an EMBL/GenBank/DDBJ whole genome shotgun (WGS) entry which is preliminary data.</text>
</comment>
<dbReference type="EMBL" id="PYLQ01000006">
    <property type="protein sequence ID" value="PST41916.1"/>
    <property type="molecule type" value="Genomic_DNA"/>
</dbReference>
<gene>
    <name evidence="1" type="ORF">C7U54_06150</name>
</gene>
<evidence type="ECO:0000313" key="1">
    <source>
        <dbReference type="EMBL" id="PST41916.1"/>
    </source>
</evidence>
<evidence type="ECO:0000313" key="2">
    <source>
        <dbReference type="Proteomes" id="UP000240974"/>
    </source>
</evidence>